<evidence type="ECO:0000313" key="4">
    <source>
        <dbReference type="Proteomes" id="UP001589776"/>
    </source>
</evidence>
<accession>A0ABV6DHI0</accession>
<organism evidence="3 4">
    <name type="scientific">Paenibacillus chartarius</name>
    <dbReference type="NCBI Taxonomy" id="747481"/>
    <lineage>
        <taxon>Bacteria</taxon>
        <taxon>Bacillati</taxon>
        <taxon>Bacillota</taxon>
        <taxon>Bacilli</taxon>
        <taxon>Bacillales</taxon>
        <taxon>Paenibacillaceae</taxon>
        <taxon>Paenibacillus</taxon>
    </lineage>
</organism>
<keyword evidence="2" id="KW-1133">Transmembrane helix</keyword>
<protein>
    <submittedName>
        <fullName evidence="3">Athe_2463 domain-containing protein</fullName>
    </submittedName>
</protein>
<sequence length="991" mass="113576">MEKNKKIFFGLMVITGLCVSIFAYSNLKSEADTIDLGSKVERHWDDGNGNQVRDTSQSPTYITFKPGTIQYREYGDRKFWQRLHENQFLVYSPIEPKKTQRNNANMDLSIMIENRVQLPDRDYWKLVDPDWNQNLKLGSIEPGYQSKDMYRGDNTGTTTLTGSKYFDKKYEWRFIGVGSSGVGIQNPFFPPDYPVETKDDWRPELKNWIEEPWNHFTSPSPYDDPSMREQKVSWFEKYFFKQNPSFVIKSLTLKQNAEYWAKYFTLHNNPDESTGIVTGWHKTASGRVYYASFIMATPPQSNLRLIDYQIHEKQTGKLIAQQTIDESNDTNTEKKLNTVGPYVEAGKTYTITAKVKNMIIPGLNGKDTKHQPIRLYQAYKVDDDVYTYNYTVSPNENVYPTNQVTTIQYGKSVDFSKQKDRDGKEVQWEFTVPTNAKKEITFEAGIDYGFYLAGENIYQDDDFAEIRLKIKPEDIGVTKDAILIDQNGKQVEDVVPYQTYSLRFFVKKFAGDAKVGDSNDPKNPYASVDVAVSDKGTITKYYNQVKTKEMITKEGQVVQIDVPNAITPSTPMVEATWQLAQLHRDNGQSQIFENDGPYKKLWASEINISVNNFKITPPAFMLPVGQNSTTETVSFNFDVMNHNVENQDKDIEIVIKKGGQVIWSDTISIPANRIYTVPTITVPAVNLSGGENAFSVEVNPPPRKWFEFLKDGSDPYADNIAFNSVMVHPNQPASQCLILNNENTWSTTHYLREWHGYRVYWTHCTKSGCHQHSYCVTTSDVSWTETIDYYERYTISAVMFRSKLTKDQAIRDGANPGDPNVGWVDIANGRPGEVKAGYGFEIKYIVTYRTNTFTASPKPWHRDCSGKTVNPRHGSPVDAPNSIQVAMPFNDKSGQPVKYNLNSTSESGRWDNLTQTYEMPYHNAFNMKQTREIYTNVTAKDGDYPIRIDTYPYFYGSYDKPQTSKFLCDYKIVNIRVRGADTDDIKSHLTQ</sequence>
<evidence type="ECO:0000256" key="2">
    <source>
        <dbReference type="SAM" id="Phobius"/>
    </source>
</evidence>
<reference evidence="3 4" key="1">
    <citation type="submission" date="2024-09" db="EMBL/GenBank/DDBJ databases">
        <authorList>
            <person name="Sun Q."/>
            <person name="Mori K."/>
        </authorList>
    </citation>
    <scope>NUCLEOTIDE SEQUENCE [LARGE SCALE GENOMIC DNA]</scope>
    <source>
        <strain evidence="3 4">CCM 7759</strain>
    </source>
</reference>
<feature type="transmembrane region" description="Helical" evidence="2">
    <location>
        <begin position="7"/>
        <end position="25"/>
    </location>
</feature>
<dbReference type="EMBL" id="JBHLWN010000026">
    <property type="protein sequence ID" value="MFC0212104.1"/>
    <property type="molecule type" value="Genomic_DNA"/>
</dbReference>
<gene>
    <name evidence="3" type="ORF">ACFFK0_06485</name>
</gene>
<dbReference type="RefSeq" id="WP_377469192.1">
    <property type="nucleotide sequence ID" value="NZ_JBHLWN010000026.1"/>
</dbReference>
<feature type="region of interest" description="Disordered" evidence="1">
    <location>
        <begin position="859"/>
        <end position="879"/>
    </location>
</feature>
<evidence type="ECO:0000313" key="3">
    <source>
        <dbReference type="EMBL" id="MFC0212104.1"/>
    </source>
</evidence>
<proteinExistence type="predicted"/>
<keyword evidence="2" id="KW-0472">Membrane</keyword>
<keyword evidence="2" id="KW-0812">Transmembrane</keyword>
<name>A0ABV6DHI0_9BACL</name>
<evidence type="ECO:0000256" key="1">
    <source>
        <dbReference type="SAM" id="MobiDB-lite"/>
    </source>
</evidence>
<keyword evidence="4" id="KW-1185">Reference proteome</keyword>
<dbReference type="Proteomes" id="UP001589776">
    <property type="component" value="Unassembled WGS sequence"/>
</dbReference>
<dbReference type="NCBIfam" id="NF047340">
    <property type="entry name" value="Athe_2463_dom"/>
    <property type="match status" value="1"/>
</dbReference>
<comment type="caution">
    <text evidence="3">The sequence shown here is derived from an EMBL/GenBank/DDBJ whole genome shotgun (WGS) entry which is preliminary data.</text>
</comment>